<evidence type="ECO:0000313" key="2">
    <source>
        <dbReference type="Proteomes" id="UP001279734"/>
    </source>
</evidence>
<comment type="caution">
    <text evidence="1">The sequence shown here is derived from an EMBL/GenBank/DDBJ whole genome shotgun (WGS) entry which is preliminary data.</text>
</comment>
<protein>
    <submittedName>
        <fullName evidence="1">Uncharacterized protein</fullName>
    </submittedName>
</protein>
<dbReference type="EMBL" id="BSYO01000025">
    <property type="protein sequence ID" value="GMH23114.1"/>
    <property type="molecule type" value="Genomic_DNA"/>
</dbReference>
<keyword evidence="2" id="KW-1185">Reference proteome</keyword>
<organism evidence="1 2">
    <name type="scientific">Nepenthes gracilis</name>
    <name type="common">Slender pitcher plant</name>
    <dbReference type="NCBI Taxonomy" id="150966"/>
    <lineage>
        <taxon>Eukaryota</taxon>
        <taxon>Viridiplantae</taxon>
        <taxon>Streptophyta</taxon>
        <taxon>Embryophyta</taxon>
        <taxon>Tracheophyta</taxon>
        <taxon>Spermatophyta</taxon>
        <taxon>Magnoliopsida</taxon>
        <taxon>eudicotyledons</taxon>
        <taxon>Gunneridae</taxon>
        <taxon>Pentapetalae</taxon>
        <taxon>Caryophyllales</taxon>
        <taxon>Nepenthaceae</taxon>
        <taxon>Nepenthes</taxon>
    </lineage>
</organism>
<dbReference type="Proteomes" id="UP001279734">
    <property type="component" value="Unassembled WGS sequence"/>
</dbReference>
<sequence>MALNGVPLAPGTVYMCPRASKPSSYNPTLLPLSVRSSKSLNQGLKCSSSKGISSLHLFAASDLLLRGERVRFLRAFPGNPERTKCDICVMASKDVPYLSPYPP</sequence>
<gene>
    <name evidence="1" type="ORF">Nepgr_024957</name>
</gene>
<proteinExistence type="predicted"/>
<name>A0AAD3Y0J3_NEPGR</name>
<reference evidence="1" key="1">
    <citation type="submission" date="2023-05" db="EMBL/GenBank/DDBJ databases">
        <title>Nepenthes gracilis genome sequencing.</title>
        <authorList>
            <person name="Fukushima K."/>
        </authorList>
    </citation>
    <scope>NUCLEOTIDE SEQUENCE</scope>
    <source>
        <strain evidence="1">SING2019-196</strain>
    </source>
</reference>
<evidence type="ECO:0000313" key="1">
    <source>
        <dbReference type="EMBL" id="GMH23114.1"/>
    </source>
</evidence>
<dbReference type="AlphaFoldDB" id="A0AAD3Y0J3"/>
<accession>A0AAD3Y0J3</accession>